<reference evidence="4 5" key="1">
    <citation type="journal article" date="2018" name="Nat. Biotechnol.">
        <title>A standardized bacterial taxonomy based on genome phylogeny substantially revises the tree of life.</title>
        <authorList>
            <person name="Parks D.H."/>
            <person name="Chuvochina M."/>
            <person name="Waite D.W."/>
            <person name="Rinke C."/>
            <person name="Skarshewski A."/>
            <person name="Chaumeil P.A."/>
            <person name="Hugenholtz P."/>
        </authorList>
    </citation>
    <scope>NUCLEOTIDE SEQUENCE [LARGE SCALE GENOMIC DNA]</scope>
    <source>
        <strain evidence="4">UBA8733</strain>
    </source>
</reference>
<dbReference type="Pfam" id="PF01204">
    <property type="entry name" value="Trehalase"/>
    <property type="match status" value="1"/>
</dbReference>
<dbReference type="PROSITE" id="PS00928">
    <property type="entry name" value="TREHALASE_2"/>
    <property type="match status" value="1"/>
</dbReference>
<dbReference type="PANTHER" id="PTHR23403:SF1">
    <property type="entry name" value="TREHALASE"/>
    <property type="match status" value="1"/>
</dbReference>
<evidence type="ECO:0000256" key="1">
    <source>
        <dbReference type="ARBA" id="ARBA00022801"/>
    </source>
</evidence>
<proteinExistence type="predicted"/>
<dbReference type="InterPro" id="IPR012341">
    <property type="entry name" value="6hp_glycosidase-like_sf"/>
</dbReference>
<dbReference type="InterPro" id="IPR001661">
    <property type="entry name" value="Glyco_hydro_37"/>
</dbReference>
<feature type="chain" id="PRO_5017564586" description="Alpha,alpha-trehalase" evidence="3">
    <location>
        <begin position="34"/>
        <end position="556"/>
    </location>
</feature>
<organism evidence="4 5">
    <name type="scientific">Hyphomonas adhaerens</name>
    <dbReference type="NCBI Taxonomy" id="81029"/>
    <lineage>
        <taxon>Bacteria</taxon>
        <taxon>Pseudomonadati</taxon>
        <taxon>Pseudomonadota</taxon>
        <taxon>Alphaproteobacteria</taxon>
        <taxon>Hyphomonadales</taxon>
        <taxon>Hyphomonadaceae</taxon>
        <taxon>Hyphomonas</taxon>
    </lineage>
</organism>
<feature type="signal peptide" evidence="3">
    <location>
        <begin position="1"/>
        <end position="33"/>
    </location>
</feature>
<dbReference type="EMBL" id="DMAN01000208">
    <property type="protein sequence ID" value="HAE27357.1"/>
    <property type="molecule type" value="Genomic_DNA"/>
</dbReference>
<dbReference type="SUPFAM" id="SSF48208">
    <property type="entry name" value="Six-hairpin glycosidases"/>
    <property type="match status" value="1"/>
</dbReference>
<keyword evidence="3" id="KW-0732">Signal</keyword>
<keyword evidence="2" id="KW-0326">Glycosidase</keyword>
<evidence type="ECO:0000313" key="5">
    <source>
        <dbReference type="Proteomes" id="UP000259610"/>
    </source>
</evidence>
<dbReference type="AlphaFoldDB" id="A0A3B9GY40"/>
<accession>A0A3B9GY40</accession>
<dbReference type="GO" id="GO:0004555">
    <property type="term" value="F:alpha,alpha-trehalase activity"/>
    <property type="evidence" value="ECO:0007669"/>
    <property type="project" value="InterPro"/>
</dbReference>
<evidence type="ECO:0008006" key="6">
    <source>
        <dbReference type="Google" id="ProtNLM"/>
    </source>
</evidence>
<dbReference type="GO" id="GO:0005993">
    <property type="term" value="P:trehalose catabolic process"/>
    <property type="evidence" value="ECO:0007669"/>
    <property type="project" value="TreeGrafter"/>
</dbReference>
<evidence type="ECO:0000313" key="4">
    <source>
        <dbReference type="EMBL" id="HAE27357.1"/>
    </source>
</evidence>
<evidence type="ECO:0000256" key="2">
    <source>
        <dbReference type="ARBA" id="ARBA00023295"/>
    </source>
</evidence>
<sequence>MPSPKRSSIRWADRPKLPGAAAIRFAAAALAFAAPTACVAVPSAGDQPAAVERIAPPSLRYPGLFQRVALSGVVDPKDWVDAEPLAPDAEILAAFAEDAPDTDEALAEFVGRWFDLPEPAGSVDLPDDLTLTEHIDALWPHLTRSADSDTARGSLLPLPHPYIVPGGRFREVYYWDAYFTLLGLGPEHDDIKQDMVDNFASLIRETGHIPNANRSYYLSRSQPPFFFMMISLLSPDDPAAAWARYLPELRAEHAYWTTGPHRVVLSDDIVLSRYWGGRTVPRDESYIQDHTTADETDRPDADIYRDLRAGAESGWDFSSRWLEDPDDLSTIRTTRIVPVDLNALLYGLERAIAEGCLRASEAACTMDYGQRASERRSDMLDALPGLSDLLMDFDLDTGETTGRVSAASLYPLFFGVATEEQAAIAADMVDDELLAPGGLLTTPLTTGQQWDAPNGWAPLQWIAVEGLRRYGYDDLAHDIAQRWLATVARSYCETGKLVEKYDMLEHKPGGGGEYPTQDGFGWTNGVTMALIDAYPDLSFYGETRPAEDPESCVAIK</sequence>
<keyword evidence="1" id="KW-0378">Hydrolase</keyword>
<dbReference type="PRINTS" id="PR00744">
    <property type="entry name" value="GLHYDRLASE37"/>
</dbReference>
<dbReference type="PROSITE" id="PS00927">
    <property type="entry name" value="TREHALASE_1"/>
    <property type="match status" value="1"/>
</dbReference>
<dbReference type="InterPro" id="IPR018232">
    <property type="entry name" value="Glyco_hydro_37_CS"/>
</dbReference>
<dbReference type="Proteomes" id="UP000259610">
    <property type="component" value="Unassembled WGS sequence"/>
</dbReference>
<name>A0A3B9GY40_9PROT</name>
<dbReference type="Gene3D" id="1.50.10.10">
    <property type="match status" value="1"/>
</dbReference>
<dbReference type="RefSeq" id="WP_272988467.1">
    <property type="nucleotide sequence ID" value="NZ_CAJQMV010000118.1"/>
</dbReference>
<dbReference type="InterPro" id="IPR008928">
    <property type="entry name" value="6-hairpin_glycosidase_sf"/>
</dbReference>
<protein>
    <recommendedName>
        <fullName evidence="6">Alpha,alpha-trehalase</fullName>
    </recommendedName>
</protein>
<comment type="caution">
    <text evidence="4">The sequence shown here is derived from an EMBL/GenBank/DDBJ whole genome shotgun (WGS) entry which is preliminary data.</text>
</comment>
<dbReference type="PANTHER" id="PTHR23403">
    <property type="entry name" value="TREHALASE"/>
    <property type="match status" value="1"/>
</dbReference>
<evidence type="ECO:0000256" key="3">
    <source>
        <dbReference type="SAM" id="SignalP"/>
    </source>
</evidence>
<gene>
    <name evidence="4" type="ORF">DCG58_09375</name>
</gene>